<dbReference type="HOGENOM" id="CLU_167042_0_0_1"/>
<dbReference type="OrthoDB" id="204377at2759"/>
<evidence type="ECO:0000313" key="1">
    <source>
        <dbReference type="EMBL" id="KIJ29466.1"/>
    </source>
</evidence>
<proteinExistence type="predicted"/>
<gene>
    <name evidence="1" type="ORF">M422DRAFT_269124</name>
</gene>
<dbReference type="AlphaFoldDB" id="A0A0C9UVX6"/>
<name>A0A0C9UVX6_SPHS4</name>
<sequence length="119" mass="13276">MTVEMYEIAGHWWRKDVLLTAEKLTKHFPSDYNIVLIDSLETFPSDAPSAAVSKVPATDKIHITPTLFASKSGGIIVGMAYRPAPTPLIRLARSISHQEWRATEGNGGLLEQGYRHFRV</sequence>
<reference evidence="1 2" key="1">
    <citation type="submission" date="2014-06" db="EMBL/GenBank/DDBJ databases">
        <title>Evolutionary Origins and Diversification of the Mycorrhizal Mutualists.</title>
        <authorList>
            <consortium name="DOE Joint Genome Institute"/>
            <consortium name="Mycorrhizal Genomics Consortium"/>
            <person name="Kohler A."/>
            <person name="Kuo A."/>
            <person name="Nagy L.G."/>
            <person name="Floudas D."/>
            <person name="Copeland A."/>
            <person name="Barry K.W."/>
            <person name="Cichocki N."/>
            <person name="Veneault-Fourrey C."/>
            <person name="LaButti K."/>
            <person name="Lindquist E.A."/>
            <person name="Lipzen A."/>
            <person name="Lundell T."/>
            <person name="Morin E."/>
            <person name="Murat C."/>
            <person name="Riley R."/>
            <person name="Ohm R."/>
            <person name="Sun H."/>
            <person name="Tunlid A."/>
            <person name="Henrissat B."/>
            <person name="Grigoriev I.V."/>
            <person name="Hibbett D.S."/>
            <person name="Martin F."/>
        </authorList>
    </citation>
    <scope>NUCLEOTIDE SEQUENCE [LARGE SCALE GENOMIC DNA]</scope>
    <source>
        <strain evidence="1 2">SS14</strain>
    </source>
</reference>
<dbReference type="EMBL" id="KN837282">
    <property type="protein sequence ID" value="KIJ29466.1"/>
    <property type="molecule type" value="Genomic_DNA"/>
</dbReference>
<protein>
    <submittedName>
        <fullName evidence="1">Uncharacterized protein</fullName>
    </submittedName>
</protein>
<evidence type="ECO:0000313" key="2">
    <source>
        <dbReference type="Proteomes" id="UP000054279"/>
    </source>
</evidence>
<organism evidence="1 2">
    <name type="scientific">Sphaerobolus stellatus (strain SS14)</name>
    <dbReference type="NCBI Taxonomy" id="990650"/>
    <lineage>
        <taxon>Eukaryota</taxon>
        <taxon>Fungi</taxon>
        <taxon>Dikarya</taxon>
        <taxon>Basidiomycota</taxon>
        <taxon>Agaricomycotina</taxon>
        <taxon>Agaricomycetes</taxon>
        <taxon>Phallomycetidae</taxon>
        <taxon>Geastrales</taxon>
        <taxon>Sphaerobolaceae</taxon>
        <taxon>Sphaerobolus</taxon>
    </lineage>
</organism>
<accession>A0A0C9UVX6</accession>
<keyword evidence="2" id="KW-1185">Reference proteome</keyword>
<dbReference type="Proteomes" id="UP000054279">
    <property type="component" value="Unassembled WGS sequence"/>
</dbReference>
<dbReference type="Gene3D" id="3.40.50.720">
    <property type="entry name" value="NAD(P)-binding Rossmann-like Domain"/>
    <property type="match status" value="1"/>
</dbReference>